<evidence type="ECO:0000313" key="1">
    <source>
        <dbReference type="EMBL" id="KAK1170607.1"/>
    </source>
</evidence>
<dbReference type="Proteomes" id="UP001230051">
    <property type="component" value="Unassembled WGS sequence"/>
</dbReference>
<reference evidence="1" key="1">
    <citation type="submission" date="2022-02" db="EMBL/GenBank/DDBJ databases">
        <title>Atlantic sturgeon de novo genome assembly.</title>
        <authorList>
            <person name="Stock M."/>
            <person name="Klopp C."/>
            <person name="Guiguen Y."/>
            <person name="Cabau C."/>
            <person name="Parinello H."/>
            <person name="Santidrian Yebra-Pimentel E."/>
            <person name="Kuhl H."/>
            <person name="Dirks R.P."/>
            <person name="Guessner J."/>
            <person name="Wuertz S."/>
            <person name="Du K."/>
            <person name="Schartl M."/>
        </authorList>
    </citation>
    <scope>NUCLEOTIDE SEQUENCE</scope>
    <source>
        <strain evidence="1">STURGEONOMICS-FGT-2020</strain>
        <tissue evidence="1">Whole blood</tissue>
    </source>
</reference>
<evidence type="ECO:0000313" key="2">
    <source>
        <dbReference type="Proteomes" id="UP001230051"/>
    </source>
</evidence>
<organism evidence="1 2">
    <name type="scientific">Acipenser oxyrinchus oxyrinchus</name>
    <dbReference type="NCBI Taxonomy" id="40147"/>
    <lineage>
        <taxon>Eukaryota</taxon>
        <taxon>Metazoa</taxon>
        <taxon>Chordata</taxon>
        <taxon>Craniata</taxon>
        <taxon>Vertebrata</taxon>
        <taxon>Euteleostomi</taxon>
        <taxon>Actinopterygii</taxon>
        <taxon>Chondrostei</taxon>
        <taxon>Acipenseriformes</taxon>
        <taxon>Acipenseridae</taxon>
        <taxon>Acipenser</taxon>
    </lineage>
</organism>
<name>A0AAD8LMS9_ACIOX</name>
<protein>
    <submittedName>
        <fullName evidence="1">G2/M phase-specific E3 ubiquitin-protein ligase-like</fullName>
    </submittedName>
</protein>
<dbReference type="EMBL" id="JAGXEW010000006">
    <property type="protein sequence ID" value="KAK1170607.1"/>
    <property type="molecule type" value="Genomic_DNA"/>
</dbReference>
<gene>
    <name evidence="1" type="primary">G2E3</name>
    <name evidence="1" type="ORF">AOXY_G7508</name>
</gene>
<keyword evidence="2" id="KW-1185">Reference proteome</keyword>
<dbReference type="AlphaFoldDB" id="A0AAD8LMS9"/>
<accession>A0AAD8LMS9</accession>
<comment type="caution">
    <text evidence="1">The sequence shown here is derived from an EMBL/GenBank/DDBJ whole genome shotgun (WGS) entry which is preliminary data.</text>
</comment>
<sequence>MDEAVMSTVNLLSLAGCLKNITLQNKNDVVQDLINWYVLQRTRTLFERLQEGLSSLSVMDSMKAHPETFKPIFCQETEKLTA</sequence>
<proteinExistence type="predicted"/>